<dbReference type="AlphaFoldDB" id="A0AAN7HH12"/>
<name>A0AAN7HH12_9PEZI</name>
<gene>
    <name evidence="1" type="ORF">C7999DRAFT_43281</name>
</gene>
<evidence type="ECO:0000313" key="1">
    <source>
        <dbReference type="EMBL" id="KAK4245147.1"/>
    </source>
</evidence>
<evidence type="ECO:0000313" key="2">
    <source>
        <dbReference type="Proteomes" id="UP001303647"/>
    </source>
</evidence>
<comment type="caution">
    <text evidence="1">The sequence shown here is derived from an EMBL/GenBank/DDBJ whole genome shotgun (WGS) entry which is preliminary data.</text>
</comment>
<dbReference type="EMBL" id="MU857710">
    <property type="protein sequence ID" value="KAK4245147.1"/>
    <property type="molecule type" value="Genomic_DNA"/>
</dbReference>
<protein>
    <submittedName>
        <fullName evidence="1">Uncharacterized protein</fullName>
    </submittedName>
</protein>
<keyword evidence="2" id="KW-1185">Reference proteome</keyword>
<sequence>MLTKPKRLCRRKGGEKEIGVCTPHADDYPTIPPLTPRELFRNPTANLTKITARKYGGPGGESQDKPLYLLYRFYEFVAFWRRRDDPSAMLGLDRSMPSLITPEVAEKLWNPPHHLRKYEKVPECAKEAPSLAELLVVQTHESERSADPHFLAKGILLWTLHIHFT</sequence>
<proteinExistence type="predicted"/>
<accession>A0AAN7HH12</accession>
<dbReference type="Proteomes" id="UP001303647">
    <property type="component" value="Unassembled WGS sequence"/>
</dbReference>
<reference evidence="1" key="2">
    <citation type="submission" date="2023-05" db="EMBL/GenBank/DDBJ databases">
        <authorList>
            <consortium name="Lawrence Berkeley National Laboratory"/>
            <person name="Steindorff A."/>
            <person name="Hensen N."/>
            <person name="Bonometti L."/>
            <person name="Westerberg I."/>
            <person name="Brannstrom I.O."/>
            <person name="Guillou S."/>
            <person name="Cros-Aarteil S."/>
            <person name="Calhoun S."/>
            <person name="Haridas S."/>
            <person name="Kuo A."/>
            <person name="Mondo S."/>
            <person name="Pangilinan J."/>
            <person name="Riley R."/>
            <person name="Labutti K."/>
            <person name="Andreopoulos B."/>
            <person name="Lipzen A."/>
            <person name="Chen C."/>
            <person name="Yanf M."/>
            <person name="Daum C."/>
            <person name="Ng V."/>
            <person name="Clum A."/>
            <person name="Ohm R."/>
            <person name="Martin F."/>
            <person name="Silar P."/>
            <person name="Natvig D."/>
            <person name="Lalanne C."/>
            <person name="Gautier V."/>
            <person name="Ament-Velasquez S.L."/>
            <person name="Kruys A."/>
            <person name="Hutchinson M.I."/>
            <person name="Powell A.J."/>
            <person name="Barry K."/>
            <person name="Miller A.N."/>
            <person name="Grigoriev I.V."/>
            <person name="Debuchy R."/>
            <person name="Gladieux P."/>
            <person name="Thoren M.H."/>
            <person name="Johannesson H."/>
        </authorList>
    </citation>
    <scope>NUCLEOTIDE SEQUENCE</scope>
    <source>
        <strain evidence="1">CBS 359.72</strain>
    </source>
</reference>
<reference evidence="1" key="1">
    <citation type="journal article" date="2023" name="Mol. Phylogenet. Evol.">
        <title>Genome-scale phylogeny and comparative genomics of the fungal order Sordariales.</title>
        <authorList>
            <person name="Hensen N."/>
            <person name="Bonometti L."/>
            <person name="Westerberg I."/>
            <person name="Brannstrom I.O."/>
            <person name="Guillou S."/>
            <person name="Cros-Aarteil S."/>
            <person name="Calhoun S."/>
            <person name="Haridas S."/>
            <person name="Kuo A."/>
            <person name="Mondo S."/>
            <person name="Pangilinan J."/>
            <person name="Riley R."/>
            <person name="LaButti K."/>
            <person name="Andreopoulos B."/>
            <person name="Lipzen A."/>
            <person name="Chen C."/>
            <person name="Yan M."/>
            <person name="Daum C."/>
            <person name="Ng V."/>
            <person name="Clum A."/>
            <person name="Steindorff A."/>
            <person name="Ohm R.A."/>
            <person name="Martin F."/>
            <person name="Silar P."/>
            <person name="Natvig D.O."/>
            <person name="Lalanne C."/>
            <person name="Gautier V."/>
            <person name="Ament-Velasquez S.L."/>
            <person name="Kruys A."/>
            <person name="Hutchinson M.I."/>
            <person name="Powell A.J."/>
            <person name="Barry K."/>
            <person name="Miller A.N."/>
            <person name="Grigoriev I.V."/>
            <person name="Debuchy R."/>
            <person name="Gladieux P."/>
            <person name="Hiltunen Thoren M."/>
            <person name="Johannesson H."/>
        </authorList>
    </citation>
    <scope>NUCLEOTIDE SEQUENCE</scope>
    <source>
        <strain evidence="1">CBS 359.72</strain>
    </source>
</reference>
<organism evidence="1 2">
    <name type="scientific">Corynascus novoguineensis</name>
    <dbReference type="NCBI Taxonomy" id="1126955"/>
    <lineage>
        <taxon>Eukaryota</taxon>
        <taxon>Fungi</taxon>
        <taxon>Dikarya</taxon>
        <taxon>Ascomycota</taxon>
        <taxon>Pezizomycotina</taxon>
        <taxon>Sordariomycetes</taxon>
        <taxon>Sordariomycetidae</taxon>
        <taxon>Sordariales</taxon>
        <taxon>Chaetomiaceae</taxon>
        <taxon>Corynascus</taxon>
    </lineage>
</organism>